<evidence type="ECO:0000313" key="2">
    <source>
        <dbReference type="Proteomes" id="UP000484885"/>
    </source>
</evidence>
<organism evidence="1 2">
    <name type="scientific">Wenzhouxiangella limi</name>
    <dbReference type="NCBI Taxonomy" id="2707351"/>
    <lineage>
        <taxon>Bacteria</taxon>
        <taxon>Pseudomonadati</taxon>
        <taxon>Pseudomonadota</taxon>
        <taxon>Gammaproteobacteria</taxon>
        <taxon>Chromatiales</taxon>
        <taxon>Wenzhouxiangellaceae</taxon>
        <taxon>Wenzhouxiangella</taxon>
    </lineage>
</organism>
<dbReference type="EMBL" id="JAAGSC010000030">
    <property type="protein sequence ID" value="NDY94404.1"/>
    <property type="molecule type" value="Genomic_DNA"/>
</dbReference>
<reference evidence="1 2" key="1">
    <citation type="submission" date="2020-02" db="EMBL/GenBank/DDBJ databases">
        <authorList>
            <person name="Zhang X.-Y."/>
        </authorList>
    </citation>
    <scope>NUCLEOTIDE SEQUENCE [LARGE SCALE GENOMIC DNA]</scope>
    <source>
        <strain evidence="1 2">C33</strain>
    </source>
</reference>
<dbReference type="InterPro" id="IPR012334">
    <property type="entry name" value="Pectin_lyas_fold"/>
</dbReference>
<name>A0A845UV33_9GAMM</name>
<protein>
    <submittedName>
        <fullName evidence="1">Right-handed parallel beta-helix repeat-containing protein</fullName>
    </submittedName>
</protein>
<keyword evidence="2" id="KW-1185">Reference proteome</keyword>
<dbReference type="InterPro" id="IPR006626">
    <property type="entry name" value="PbH1"/>
</dbReference>
<accession>A0A845UV33</accession>
<dbReference type="SUPFAM" id="SSF51126">
    <property type="entry name" value="Pectin lyase-like"/>
    <property type="match status" value="1"/>
</dbReference>
<dbReference type="SMART" id="SM00710">
    <property type="entry name" value="PbH1"/>
    <property type="match status" value="5"/>
</dbReference>
<dbReference type="Gene3D" id="2.160.20.10">
    <property type="entry name" value="Single-stranded right-handed beta-helix, Pectin lyase-like"/>
    <property type="match status" value="1"/>
</dbReference>
<dbReference type="AlphaFoldDB" id="A0A845UV33"/>
<proteinExistence type="predicted"/>
<gene>
    <name evidence="1" type="ORF">G3I74_01500</name>
</gene>
<dbReference type="InterPro" id="IPR011050">
    <property type="entry name" value="Pectin_lyase_fold/virulence"/>
</dbReference>
<sequence>MKTLILLIAVFANVFGWSISLASDGALEINHACVELGCFPGDGPGLPVEVRVPGKYILTSNIETSDPDATVLSIFSNNVRLDLNGFTLKGPNQCDLGSGSCSPGGSGRGINLVGGESAISGLHVVNGQVDGFGNYCMTVGASGFAADITASNCFAGLGVARGSVAERVKAVNNLFGIDMLAEAIIRNSSTIDNIINGIQINSSLRRGIIENCLIIGNGSHGIQAFSPTLITGNLISTNLNGIYFSGAAAGSSAIDNVIQGNENAGVLVNSLDGTAGISFSNNSLSSNGSEPFESQFIFDDPARIIELTPNLCHSSALCLE</sequence>
<dbReference type="Proteomes" id="UP000484885">
    <property type="component" value="Unassembled WGS sequence"/>
</dbReference>
<evidence type="ECO:0000313" key="1">
    <source>
        <dbReference type="EMBL" id="NDY94404.1"/>
    </source>
</evidence>
<comment type="caution">
    <text evidence="1">The sequence shown here is derived from an EMBL/GenBank/DDBJ whole genome shotgun (WGS) entry which is preliminary data.</text>
</comment>
<dbReference type="RefSeq" id="WP_164209495.1">
    <property type="nucleotide sequence ID" value="NZ_JAAGSC010000030.1"/>
</dbReference>